<dbReference type="Proteomes" id="UP000294321">
    <property type="component" value="Chromosome"/>
</dbReference>
<organism evidence="1 2">
    <name type="scientific">Acetilactobacillus jinshanensis</name>
    <dbReference type="NCBI Taxonomy" id="1720083"/>
    <lineage>
        <taxon>Bacteria</taxon>
        <taxon>Bacillati</taxon>
        <taxon>Bacillota</taxon>
        <taxon>Bacilli</taxon>
        <taxon>Lactobacillales</taxon>
        <taxon>Lactobacillaceae</taxon>
        <taxon>Acetilactobacillus</taxon>
    </lineage>
</organism>
<dbReference type="EMBL" id="CP034726">
    <property type="protein sequence ID" value="QBP18060.1"/>
    <property type="molecule type" value="Genomic_DNA"/>
</dbReference>
<keyword evidence="2" id="KW-1185">Reference proteome</keyword>
<dbReference type="AlphaFoldDB" id="A0A4P6ZLE2"/>
<proteinExistence type="predicted"/>
<sequence>MFSVVFWLVLIIVVLKLNASDYNRTTRYLINAIFYLPKEVCENIKHISNNFKRDYGQRRGNQIN</sequence>
<reference evidence="2" key="1">
    <citation type="submission" date="2018-12" db="EMBL/GenBank/DDBJ databases">
        <title>A new species of lactobacillus.</title>
        <authorList>
            <person name="Jian Y."/>
            <person name="Xin L."/>
            <person name="Hong Z.J."/>
            <person name="Ming L.Z."/>
            <person name="Hong X.Z."/>
        </authorList>
    </citation>
    <scope>NUCLEOTIDE SEQUENCE [LARGE SCALE GENOMIC DNA]</scope>
    <source>
        <strain evidence="2">HSLZ-75</strain>
    </source>
</reference>
<accession>A0A4P6ZLE2</accession>
<protein>
    <submittedName>
        <fullName evidence="1">Uncharacterized protein</fullName>
    </submittedName>
</protein>
<dbReference type="KEGG" id="lji:ELX58_02620"/>
<evidence type="ECO:0000313" key="1">
    <source>
        <dbReference type="EMBL" id="QBP18060.1"/>
    </source>
</evidence>
<gene>
    <name evidence="1" type="ORF">ELX58_02620</name>
</gene>
<evidence type="ECO:0000313" key="2">
    <source>
        <dbReference type="Proteomes" id="UP000294321"/>
    </source>
</evidence>
<name>A0A4P6ZLE2_9LACO</name>
<dbReference type="RefSeq" id="WP_133441617.1">
    <property type="nucleotide sequence ID" value="NZ_CP034726.1"/>
</dbReference>